<dbReference type="PANTHER" id="PTHR12756">
    <property type="entry name" value="CYTOSOLIC CARBOXYPEPTIDASE"/>
    <property type="match status" value="1"/>
</dbReference>
<dbReference type="Pfam" id="PF18027">
    <property type="entry name" value="Pepdidase_M14_N"/>
    <property type="match status" value="1"/>
</dbReference>
<dbReference type="InterPro" id="IPR050821">
    <property type="entry name" value="Cytosolic_carboxypeptidase"/>
</dbReference>
<reference evidence="6 7" key="1">
    <citation type="submission" date="2024-02" db="EMBL/GenBank/DDBJ databases">
        <authorList>
            <person name="Chen Y."/>
            <person name="Shah S."/>
            <person name="Dougan E. K."/>
            <person name="Thang M."/>
            <person name="Chan C."/>
        </authorList>
    </citation>
    <scope>NUCLEOTIDE SEQUENCE [LARGE SCALE GENOMIC DNA]</scope>
</reference>
<sequence length="324" mass="36270">MNAAELASLPVQAEQQSMSAPQPTLEPTICASALKRRLETWKFRSVAPLRVSSEAKEDVVDAPLCFDADFESGSLGPVTVLGESEYEVQLLSDANGGYVQWFCFRVRQMKVGMPYTFHLTNLIKPGSLFEEGCQPVLFSKRRMEECGIAWSREGADVAYYPCGFVGSRKFYRVSFDICFPFEEDECFLAYSIPYTYTDLLRDLQPWPWESLATTMTGNQVPVLRLGNEQSLQRACIVARAHPGETHASWVMRGVLDFLASDEVFLRQARGCLSQLAWLIVPMLNVDGVAAGRTRTNLDSVDLNRHHHDDAAPETKGLRSALQAR</sequence>
<comment type="cofactor">
    <cofactor evidence="1">
        <name>Zn(2+)</name>
        <dbReference type="ChEBI" id="CHEBI:29105"/>
    </cofactor>
</comment>
<evidence type="ECO:0000256" key="2">
    <source>
        <dbReference type="ARBA" id="ARBA00005988"/>
    </source>
</evidence>
<feature type="non-terminal residue" evidence="6">
    <location>
        <position position="324"/>
    </location>
</feature>
<dbReference type="PANTHER" id="PTHR12756:SF11">
    <property type="entry name" value="CYTOSOLIC CARBOXYPEPTIDASE 1"/>
    <property type="match status" value="1"/>
</dbReference>
<evidence type="ECO:0000256" key="1">
    <source>
        <dbReference type="ARBA" id="ARBA00001947"/>
    </source>
</evidence>
<protein>
    <submittedName>
        <fullName evidence="6">Cytosolic carboxypeptidase 2 (ATP/GTP-binding protein-like 2)</fullName>
    </submittedName>
</protein>
<keyword evidence="7" id="KW-1185">Reference proteome</keyword>
<dbReference type="Pfam" id="PF00246">
    <property type="entry name" value="Peptidase_M14"/>
    <property type="match status" value="1"/>
</dbReference>
<dbReference type="Gene3D" id="3.40.630.10">
    <property type="entry name" value="Zn peptidases"/>
    <property type="match status" value="1"/>
</dbReference>
<dbReference type="InterPro" id="IPR000834">
    <property type="entry name" value="Peptidase_M14"/>
</dbReference>
<organism evidence="6 7">
    <name type="scientific">Durusdinium trenchii</name>
    <dbReference type="NCBI Taxonomy" id="1381693"/>
    <lineage>
        <taxon>Eukaryota</taxon>
        <taxon>Sar</taxon>
        <taxon>Alveolata</taxon>
        <taxon>Dinophyceae</taxon>
        <taxon>Suessiales</taxon>
        <taxon>Symbiodiniaceae</taxon>
        <taxon>Durusdinium</taxon>
    </lineage>
</organism>
<evidence type="ECO:0000313" key="6">
    <source>
        <dbReference type="EMBL" id="CAK9090147.1"/>
    </source>
</evidence>
<dbReference type="Proteomes" id="UP001642464">
    <property type="component" value="Unassembled WGS sequence"/>
</dbReference>
<proteinExistence type="inferred from homology"/>
<gene>
    <name evidence="6" type="ORF">SCF082_LOCUS42527</name>
</gene>
<feature type="compositionally biased region" description="Polar residues" evidence="4">
    <location>
        <begin position="13"/>
        <end position="22"/>
    </location>
</feature>
<accession>A0ABP0QPE2</accession>
<feature type="compositionally biased region" description="Basic and acidic residues" evidence="4">
    <location>
        <begin position="301"/>
        <end position="316"/>
    </location>
</feature>
<evidence type="ECO:0000259" key="5">
    <source>
        <dbReference type="PROSITE" id="PS52035"/>
    </source>
</evidence>
<feature type="region of interest" description="Disordered" evidence="4">
    <location>
        <begin position="300"/>
        <end position="324"/>
    </location>
</feature>
<comment type="similarity">
    <text evidence="2 3">Belongs to the peptidase M14 family.</text>
</comment>
<comment type="caution">
    <text evidence="3">Lacks conserved residue(s) required for the propagation of feature annotation.</text>
</comment>
<evidence type="ECO:0000313" key="7">
    <source>
        <dbReference type="Proteomes" id="UP001642464"/>
    </source>
</evidence>
<evidence type="ECO:0000256" key="4">
    <source>
        <dbReference type="SAM" id="MobiDB-lite"/>
    </source>
</evidence>
<dbReference type="PROSITE" id="PS52035">
    <property type="entry name" value="PEPTIDASE_M14"/>
    <property type="match status" value="1"/>
</dbReference>
<name>A0ABP0QPE2_9DINO</name>
<dbReference type="SUPFAM" id="SSF53187">
    <property type="entry name" value="Zn-dependent exopeptidases"/>
    <property type="match status" value="1"/>
</dbReference>
<dbReference type="InterPro" id="IPR040626">
    <property type="entry name" value="Pepdidase_M14_N"/>
</dbReference>
<feature type="domain" description="Peptidase M14" evidence="5">
    <location>
        <begin position="186"/>
        <end position="324"/>
    </location>
</feature>
<feature type="region of interest" description="Disordered" evidence="4">
    <location>
        <begin position="1"/>
        <end position="23"/>
    </location>
</feature>
<dbReference type="EMBL" id="CAXAMM010039945">
    <property type="protein sequence ID" value="CAK9090147.1"/>
    <property type="molecule type" value="Genomic_DNA"/>
</dbReference>
<dbReference type="Gene3D" id="2.60.40.3120">
    <property type="match status" value="1"/>
</dbReference>
<evidence type="ECO:0000256" key="3">
    <source>
        <dbReference type="PROSITE-ProRule" id="PRU01379"/>
    </source>
</evidence>
<comment type="caution">
    <text evidence="6">The sequence shown here is derived from an EMBL/GenBank/DDBJ whole genome shotgun (WGS) entry which is preliminary data.</text>
</comment>